<organism evidence="4 5">
    <name type="scientific">Megaselia scalaris</name>
    <name type="common">Humpbacked fly</name>
    <name type="synonym">Phora scalaris</name>
    <dbReference type="NCBI Taxonomy" id="36166"/>
    <lineage>
        <taxon>Eukaryota</taxon>
        <taxon>Metazoa</taxon>
        <taxon>Ecdysozoa</taxon>
        <taxon>Arthropoda</taxon>
        <taxon>Hexapoda</taxon>
        <taxon>Insecta</taxon>
        <taxon>Pterygota</taxon>
        <taxon>Neoptera</taxon>
        <taxon>Endopterygota</taxon>
        <taxon>Diptera</taxon>
        <taxon>Brachycera</taxon>
        <taxon>Muscomorpha</taxon>
        <taxon>Platypezoidea</taxon>
        <taxon>Phoridae</taxon>
        <taxon>Megaseliini</taxon>
        <taxon>Megaselia</taxon>
    </lineage>
</organism>
<dbReference type="EMBL" id="CAQQ02116109">
    <property type="status" value="NOT_ANNOTATED_CDS"/>
    <property type="molecule type" value="Genomic_DNA"/>
</dbReference>
<dbReference type="InterPro" id="IPR000719">
    <property type="entry name" value="Prot_kinase_dom"/>
</dbReference>
<keyword evidence="5" id="KW-1185">Reference proteome</keyword>
<dbReference type="InterPro" id="IPR017441">
    <property type="entry name" value="Protein_kinase_ATP_BS"/>
</dbReference>
<proteinExistence type="predicted"/>
<dbReference type="EMBL" id="CAQQ02116110">
    <property type="status" value="NOT_ANNOTATED_CDS"/>
    <property type="molecule type" value="Genomic_DNA"/>
</dbReference>
<dbReference type="InterPro" id="IPR011009">
    <property type="entry name" value="Kinase-like_dom_sf"/>
</dbReference>
<dbReference type="SMART" id="SM00219">
    <property type="entry name" value="TyrKc"/>
    <property type="match status" value="1"/>
</dbReference>
<feature type="compositionally biased region" description="Low complexity" evidence="2">
    <location>
        <begin position="66"/>
        <end position="76"/>
    </location>
</feature>
<evidence type="ECO:0000313" key="5">
    <source>
        <dbReference type="Proteomes" id="UP000015102"/>
    </source>
</evidence>
<dbReference type="GO" id="GO:0005524">
    <property type="term" value="F:ATP binding"/>
    <property type="evidence" value="ECO:0007669"/>
    <property type="project" value="UniProtKB-UniRule"/>
</dbReference>
<keyword evidence="1" id="KW-0547">Nucleotide-binding</keyword>
<dbReference type="PROSITE" id="PS50011">
    <property type="entry name" value="PROTEIN_KINASE_DOM"/>
    <property type="match status" value="1"/>
</dbReference>
<evidence type="ECO:0000259" key="3">
    <source>
        <dbReference type="PROSITE" id="PS50011"/>
    </source>
</evidence>
<dbReference type="STRING" id="36166.T1H1A6"/>
<dbReference type="InterPro" id="IPR001245">
    <property type="entry name" value="Ser-Thr/Tyr_kinase_cat_dom"/>
</dbReference>
<reference evidence="4" key="2">
    <citation type="submission" date="2015-06" db="UniProtKB">
        <authorList>
            <consortium name="EnsemblMetazoa"/>
        </authorList>
    </citation>
    <scope>IDENTIFICATION</scope>
</reference>
<dbReference type="Gene3D" id="3.30.200.20">
    <property type="entry name" value="Phosphorylase Kinase, domain 1"/>
    <property type="match status" value="1"/>
</dbReference>
<feature type="region of interest" description="Disordered" evidence="2">
    <location>
        <begin position="1"/>
        <end position="24"/>
    </location>
</feature>
<name>T1H1A6_MEGSC</name>
<evidence type="ECO:0000313" key="4">
    <source>
        <dbReference type="EnsemblMetazoa" id="MESCA009963-PA"/>
    </source>
</evidence>
<sequence length="267" mass="30027">TEGVKSDDTTSSKSSKKSNVLDQYSVPRSSLSEIIQIGRGEFGDVFVGRIQKTAIKKGGNTEKSSDGSPQSSSSGAKDGKDKDNADIENNIEQAKDESVVSAKHKSTSDEYKLVLIKALNKIKDENACQEFKRQIDMFRTISHKGVSKMLGLCREKDPHYLILEYTDWIIFVILCRSNNHLQHNGAILPLLQFCSSEKNSFRLLRTFCWSVRLPFPSLQTGFQMDPSFVLPTLQPPQRIKLCCDKIFVLSSCFISSLFNDEMKSNIR</sequence>
<dbReference type="AlphaFoldDB" id="T1H1A6"/>
<dbReference type="EMBL" id="CAQQ02116111">
    <property type="status" value="NOT_ANNOTATED_CDS"/>
    <property type="molecule type" value="Genomic_DNA"/>
</dbReference>
<evidence type="ECO:0000256" key="2">
    <source>
        <dbReference type="SAM" id="MobiDB-lite"/>
    </source>
</evidence>
<evidence type="ECO:0000256" key="1">
    <source>
        <dbReference type="PROSITE-ProRule" id="PRU10141"/>
    </source>
</evidence>
<protein>
    <recommendedName>
        <fullName evidence="3">Protein kinase domain-containing protein</fullName>
    </recommendedName>
</protein>
<dbReference type="PROSITE" id="PS00107">
    <property type="entry name" value="PROTEIN_KINASE_ATP"/>
    <property type="match status" value="1"/>
</dbReference>
<feature type="domain" description="Protein kinase" evidence="3">
    <location>
        <begin position="31"/>
        <end position="267"/>
    </location>
</feature>
<reference evidence="5" key="1">
    <citation type="submission" date="2013-02" db="EMBL/GenBank/DDBJ databases">
        <authorList>
            <person name="Hughes D."/>
        </authorList>
    </citation>
    <scope>NUCLEOTIDE SEQUENCE</scope>
    <source>
        <strain>Durham</strain>
        <strain evidence="5">NC isolate 2 -- Noor lab</strain>
    </source>
</reference>
<dbReference type="SUPFAM" id="SSF56112">
    <property type="entry name" value="Protein kinase-like (PK-like)"/>
    <property type="match status" value="1"/>
</dbReference>
<dbReference type="HOGENOM" id="CLU_1044163_0_0_1"/>
<feature type="binding site" evidence="1">
    <location>
        <position position="57"/>
    </location>
    <ligand>
        <name>ATP</name>
        <dbReference type="ChEBI" id="CHEBI:30616"/>
    </ligand>
</feature>
<feature type="region of interest" description="Disordered" evidence="2">
    <location>
        <begin position="54"/>
        <end position="84"/>
    </location>
</feature>
<dbReference type="GO" id="GO:0004713">
    <property type="term" value="F:protein tyrosine kinase activity"/>
    <property type="evidence" value="ECO:0007669"/>
    <property type="project" value="InterPro"/>
</dbReference>
<dbReference type="InterPro" id="IPR020635">
    <property type="entry name" value="Tyr_kinase_cat_dom"/>
</dbReference>
<dbReference type="Pfam" id="PF07714">
    <property type="entry name" value="PK_Tyr_Ser-Thr"/>
    <property type="match status" value="1"/>
</dbReference>
<feature type="compositionally biased region" description="Basic and acidic residues" evidence="2">
    <location>
        <begin position="1"/>
        <end position="10"/>
    </location>
</feature>
<keyword evidence="1" id="KW-0067">ATP-binding</keyword>
<dbReference type="EnsemblMetazoa" id="MESCA009963-RA">
    <property type="protein sequence ID" value="MESCA009963-PA"/>
    <property type="gene ID" value="MESCA009963"/>
</dbReference>
<dbReference type="Proteomes" id="UP000015102">
    <property type="component" value="Unassembled WGS sequence"/>
</dbReference>
<accession>T1H1A6</accession>